<accession>A0AAV4QT98</accession>
<proteinExistence type="predicted"/>
<evidence type="ECO:0000313" key="2">
    <source>
        <dbReference type="Proteomes" id="UP001054837"/>
    </source>
</evidence>
<gene>
    <name evidence="1" type="ORF">CDAR_185501</name>
</gene>
<sequence>MPTIPLQSYNNGIKKVGSETLLEENKILQGPYSRKGHATCAGFSLGSSSSTPWGLHSLWPAGILESALDEMKSYTFISILNGAFNRPCCLKHVRFGIGCCAFIVHSVTAIEMVFREIVAKSHKEGC</sequence>
<organism evidence="1 2">
    <name type="scientific">Caerostris darwini</name>
    <dbReference type="NCBI Taxonomy" id="1538125"/>
    <lineage>
        <taxon>Eukaryota</taxon>
        <taxon>Metazoa</taxon>
        <taxon>Ecdysozoa</taxon>
        <taxon>Arthropoda</taxon>
        <taxon>Chelicerata</taxon>
        <taxon>Arachnida</taxon>
        <taxon>Araneae</taxon>
        <taxon>Araneomorphae</taxon>
        <taxon>Entelegynae</taxon>
        <taxon>Araneoidea</taxon>
        <taxon>Araneidae</taxon>
        <taxon>Caerostris</taxon>
    </lineage>
</organism>
<reference evidence="1 2" key="1">
    <citation type="submission" date="2021-06" db="EMBL/GenBank/DDBJ databases">
        <title>Caerostris darwini draft genome.</title>
        <authorList>
            <person name="Kono N."/>
            <person name="Arakawa K."/>
        </authorList>
    </citation>
    <scope>NUCLEOTIDE SEQUENCE [LARGE SCALE GENOMIC DNA]</scope>
</reference>
<dbReference type="EMBL" id="BPLQ01004813">
    <property type="protein sequence ID" value="GIY10878.1"/>
    <property type="molecule type" value="Genomic_DNA"/>
</dbReference>
<keyword evidence="2" id="KW-1185">Reference proteome</keyword>
<name>A0AAV4QT98_9ARAC</name>
<dbReference type="AlphaFoldDB" id="A0AAV4QT98"/>
<comment type="caution">
    <text evidence="1">The sequence shown here is derived from an EMBL/GenBank/DDBJ whole genome shotgun (WGS) entry which is preliminary data.</text>
</comment>
<protein>
    <submittedName>
        <fullName evidence="1">Uncharacterized protein</fullName>
    </submittedName>
</protein>
<evidence type="ECO:0000313" key="1">
    <source>
        <dbReference type="EMBL" id="GIY10878.1"/>
    </source>
</evidence>
<dbReference type="Proteomes" id="UP001054837">
    <property type="component" value="Unassembled WGS sequence"/>
</dbReference>